<reference evidence="2 3" key="1">
    <citation type="submission" date="2020-03" db="EMBL/GenBank/DDBJ databases">
        <authorList>
            <person name="Zhu W."/>
        </authorList>
    </citation>
    <scope>NUCLEOTIDE SEQUENCE [LARGE SCALE GENOMIC DNA]</scope>
    <source>
        <strain evidence="2 3">323-1</strain>
    </source>
</reference>
<dbReference type="Proteomes" id="UP000502297">
    <property type="component" value="Chromosome"/>
</dbReference>
<dbReference type="NCBIfam" id="NF045616">
    <property type="entry name" value="Acin_mostly_LP"/>
    <property type="match status" value="1"/>
</dbReference>
<dbReference type="EMBL" id="CP049801">
    <property type="protein sequence ID" value="QIO07340.1"/>
    <property type="molecule type" value="Genomic_DNA"/>
</dbReference>
<organism evidence="2 3">
    <name type="scientific">Acinetobacter shaoyimingii</name>
    <dbReference type="NCBI Taxonomy" id="2715164"/>
    <lineage>
        <taxon>Bacteria</taxon>
        <taxon>Pseudomonadati</taxon>
        <taxon>Pseudomonadota</taxon>
        <taxon>Gammaproteobacteria</taxon>
        <taxon>Moraxellales</taxon>
        <taxon>Moraxellaceae</taxon>
        <taxon>Acinetobacter</taxon>
    </lineage>
</organism>
<protein>
    <submittedName>
        <fullName evidence="2">Uncharacterized protein</fullName>
    </submittedName>
</protein>
<name>A0A6G8RZR7_9GAMM</name>
<evidence type="ECO:0000313" key="3">
    <source>
        <dbReference type="Proteomes" id="UP000502297"/>
    </source>
</evidence>
<dbReference type="KEGG" id="asha:G8E00_16030"/>
<feature type="chain" id="PRO_5026119430" evidence="1">
    <location>
        <begin position="21"/>
        <end position="165"/>
    </location>
</feature>
<sequence length="165" mass="19391">MKKQYFILIVLLIFSNHIKANSPGTKPLFAHMKNGNLCVFTQDDKAILGYENRAYVYTTNLDETTSRTDDYEKIYYNIKVPKDLDNCISIPIEKIEKNKPHDIFIELDKTYSLRICISETKKIYSVDQFQKCSNELYKVESKSGNSIFDTIMNYFKKMISYIFDK</sequence>
<gene>
    <name evidence="2" type="ORF">G8E00_16030</name>
</gene>
<feature type="signal peptide" evidence="1">
    <location>
        <begin position="1"/>
        <end position="20"/>
    </location>
</feature>
<dbReference type="InterPro" id="IPR054658">
    <property type="entry name" value="Extrcyto_LP"/>
</dbReference>
<dbReference type="RefSeq" id="WP_166226270.1">
    <property type="nucleotide sequence ID" value="NZ_CP049801.1"/>
</dbReference>
<evidence type="ECO:0000256" key="1">
    <source>
        <dbReference type="SAM" id="SignalP"/>
    </source>
</evidence>
<proteinExistence type="predicted"/>
<accession>A0A6G8RZR7</accession>
<evidence type="ECO:0000313" key="2">
    <source>
        <dbReference type="EMBL" id="QIO07340.1"/>
    </source>
</evidence>
<keyword evidence="1" id="KW-0732">Signal</keyword>
<keyword evidence="3" id="KW-1185">Reference proteome</keyword>
<dbReference type="AlphaFoldDB" id="A0A6G8RZR7"/>